<gene>
    <name evidence="4" type="ORF">LDX50_04470</name>
</gene>
<evidence type="ECO:0000313" key="4">
    <source>
        <dbReference type="EMBL" id="MCA6074108.1"/>
    </source>
</evidence>
<sequence>MTQTKKNITDEPKEVNPSGFDRRKFLMLSATGVASTLTGCAINQNTSNSSQLAEVTSIEPVVPDSVESQAMPEVGDLVNPANMPTETWQEPWVWRPERWRDSCLELNVVEFQNPGDSTSPGDQGASLFSYGGTSPGPTIRVKSDGTVRFRVRNHLDQNQQNTPVGPAPDPLELVPAVRNQVISLIKEQVPDRNTNLPDFFLPFLYPEQVNEVIPVKLLPGWNLGGHINGLHGAHTTNLHTHGLHVEPQRNKDGSHSDNLFLRIIPQADWEARKAIGNAELDPNEHVGELEYKIQLSFDRNGQQMPHPPGTHWYHPHSHGATHDQVASGMAGFLIIEGDVDEEINKVMTGDPSPDPELKTGRWDYRERLIFLQRVFVAASDLDAGPRRGQLRFPQFPAVNGLVKPRVIRMRPGAVERWRVLNGSVDGAGTKRFMVLKGQYTQKNGQMYRVETVKGEKEDSRRLIAVTDKDFEENKLDLHQLAIDGITRVVERDGKVRHEIKDLSRQNAGTTNPYITTPLPGESDATAKLRGFEAVFRDGDSLRRSFVRPNEVYMVNANRTDILFKAPLDSADQIFTIFAREAHIHADSMQEVLQRQVVRPESGGRRPLFDVVVAYIHVEGKPVEGGDFDIQSLNTYLPPVPPLLQPVRADELKVPQKEASITGAKPGQHRTRVISYSGTGGTDWPTIKVPEGFTEKWADQKNMLWGNHQGVDLLMPNLTRTMAINSEFDLSKNPDPGLPRKFAHNDPKRTRVLVNTAEEWALYNCSQMLWCHSDRKRFPQPGSYGAHYVSYPISRKEGQDRFAKDPEFIISTKGVDHPFHIHVNPMWVLRIDVPDENGDLHNILPEPVWMDTVPIPRHGGRVVFRTRFDDFAGQWVNHCHLLLHEDNGMMQMVDCQEEAEGVNYNGKQKVAEHGMNGSEVDAIYPKPSLELMYRQNLSFIDPNHIAYQEYPGFELKIPKLED</sequence>
<dbReference type="InterPro" id="IPR008972">
    <property type="entry name" value="Cupredoxin"/>
</dbReference>
<organism evidence="4 5">
    <name type="scientific">Fulvivirga sedimenti</name>
    <dbReference type="NCBI Taxonomy" id="2879465"/>
    <lineage>
        <taxon>Bacteria</taxon>
        <taxon>Pseudomonadati</taxon>
        <taxon>Bacteroidota</taxon>
        <taxon>Cytophagia</taxon>
        <taxon>Cytophagales</taxon>
        <taxon>Fulvivirgaceae</taxon>
        <taxon>Fulvivirga</taxon>
    </lineage>
</organism>
<dbReference type="GO" id="GO:0016491">
    <property type="term" value="F:oxidoreductase activity"/>
    <property type="evidence" value="ECO:0007669"/>
    <property type="project" value="InterPro"/>
</dbReference>
<dbReference type="Proteomes" id="UP001139409">
    <property type="component" value="Unassembled WGS sequence"/>
</dbReference>
<dbReference type="PANTHER" id="PTHR11709">
    <property type="entry name" value="MULTI-COPPER OXIDASE"/>
    <property type="match status" value="1"/>
</dbReference>
<name>A0A9X1HNK8_9BACT</name>
<dbReference type="InterPro" id="IPR006311">
    <property type="entry name" value="TAT_signal"/>
</dbReference>
<reference evidence="4" key="1">
    <citation type="submission" date="2021-09" db="EMBL/GenBank/DDBJ databases">
        <title>Fulvivirga sp. isolated from coastal sediment.</title>
        <authorList>
            <person name="Yu H."/>
        </authorList>
    </citation>
    <scope>NUCLEOTIDE SEQUENCE</scope>
    <source>
        <strain evidence="4">1062</strain>
    </source>
</reference>
<dbReference type="InterPro" id="IPR002355">
    <property type="entry name" value="Cu_oxidase_Cu_BS"/>
</dbReference>
<dbReference type="Pfam" id="PF07731">
    <property type="entry name" value="Cu-oxidase_2"/>
    <property type="match status" value="1"/>
</dbReference>
<comment type="caution">
    <text evidence="4">The sequence shown here is derived from an EMBL/GenBank/DDBJ whole genome shotgun (WGS) entry which is preliminary data.</text>
</comment>
<feature type="region of interest" description="Disordered" evidence="2">
    <location>
        <begin position="1"/>
        <end position="20"/>
    </location>
</feature>
<evidence type="ECO:0000256" key="2">
    <source>
        <dbReference type="SAM" id="MobiDB-lite"/>
    </source>
</evidence>
<dbReference type="EMBL" id="JAIXNE010000001">
    <property type="protein sequence ID" value="MCA6074108.1"/>
    <property type="molecule type" value="Genomic_DNA"/>
</dbReference>
<dbReference type="SUPFAM" id="SSF49503">
    <property type="entry name" value="Cupredoxins"/>
    <property type="match status" value="2"/>
</dbReference>
<keyword evidence="1" id="KW-0479">Metal-binding</keyword>
<feature type="domain" description="Plastocyanin-like" evidence="3">
    <location>
        <begin position="812"/>
        <end position="892"/>
    </location>
</feature>
<dbReference type="PROSITE" id="PS51318">
    <property type="entry name" value="TAT"/>
    <property type="match status" value="1"/>
</dbReference>
<feature type="compositionally biased region" description="Basic and acidic residues" evidence="2">
    <location>
        <begin position="7"/>
        <end position="20"/>
    </location>
</feature>
<dbReference type="RefSeq" id="WP_225697212.1">
    <property type="nucleotide sequence ID" value="NZ_JAIXNE010000001.1"/>
</dbReference>
<evidence type="ECO:0000259" key="3">
    <source>
        <dbReference type="Pfam" id="PF07731"/>
    </source>
</evidence>
<dbReference type="InterPro" id="IPR011706">
    <property type="entry name" value="Cu-oxidase_C"/>
</dbReference>
<evidence type="ECO:0000256" key="1">
    <source>
        <dbReference type="ARBA" id="ARBA00022723"/>
    </source>
</evidence>
<dbReference type="AlphaFoldDB" id="A0A9X1HNK8"/>
<dbReference type="GO" id="GO:0005507">
    <property type="term" value="F:copper ion binding"/>
    <property type="evidence" value="ECO:0007669"/>
    <property type="project" value="InterPro"/>
</dbReference>
<proteinExistence type="predicted"/>
<keyword evidence="5" id="KW-1185">Reference proteome</keyword>
<dbReference type="PROSITE" id="PS00080">
    <property type="entry name" value="MULTICOPPER_OXIDASE2"/>
    <property type="match status" value="1"/>
</dbReference>
<protein>
    <submittedName>
        <fullName evidence="4">Multicopper oxidase domain-containing protein</fullName>
    </submittedName>
</protein>
<dbReference type="InterPro" id="IPR045087">
    <property type="entry name" value="Cu-oxidase_fam"/>
</dbReference>
<dbReference type="Gene3D" id="2.60.40.420">
    <property type="entry name" value="Cupredoxins - blue copper proteins"/>
    <property type="match status" value="2"/>
</dbReference>
<evidence type="ECO:0000313" key="5">
    <source>
        <dbReference type="Proteomes" id="UP001139409"/>
    </source>
</evidence>
<accession>A0A9X1HNK8</accession>